<evidence type="ECO:0000259" key="5">
    <source>
        <dbReference type="PROSITE" id="PS50977"/>
    </source>
</evidence>
<comment type="caution">
    <text evidence="6">The sequence shown here is derived from an EMBL/GenBank/DDBJ whole genome shotgun (WGS) entry which is preliminary data.</text>
</comment>
<reference evidence="7" key="1">
    <citation type="submission" date="2018-12" db="EMBL/GenBank/DDBJ databases">
        <title>Tengunoibacter tsumagoiensis gen. nov., sp. nov., Dictyobacter kobayashii sp. nov., D. alpinus sp. nov., and D. joshuensis sp. nov. and description of Dictyobacteraceae fam. nov. within the order Ktedonobacterales isolated from Tengu-no-mugimeshi.</title>
        <authorList>
            <person name="Wang C.M."/>
            <person name="Zheng Y."/>
            <person name="Sakai Y."/>
            <person name="Toyoda A."/>
            <person name="Minakuchi Y."/>
            <person name="Abe K."/>
            <person name="Yokota A."/>
            <person name="Yabe S."/>
        </authorList>
    </citation>
    <scope>NUCLEOTIDE SEQUENCE [LARGE SCALE GENOMIC DNA]</scope>
    <source>
        <strain evidence="7">Uno16</strain>
    </source>
</reference>
<feature type="domain" description="HTH tetR-type" evidence="5">
    <location>
        <begin position="13"/>
        <end position="72"/>
    </location>
</feature>
<dbReference type="InterPro" id="IPR001647">
    <property type="entry name" value="HTH_TetR"/>
</dbReference>
<keyword evidence="2 4" id="KW-0238">DNA-binding</keyword>
<dbReference type="PROSITE" id="PS01081">
    <property type="entry name" value="HTH_TETR_1"/>
    <property type="match status" value="1"/>
</dbReference>
<organism evidence="6 7">
    <name type="scientific">Dictyobacter alpinus</name>
    <dbReference type="NCBI Taxonomy" id="2014873"/>
    <lineage>
        <taxon>Bacteria</taxon>
        <taxon>Bacillati</taxon>
        <taxon>Chloroflexota</taxon>
        <taxon>Ktedonobacteria</taxon>
        <taxon>Ktedonobacterales</taxon>
        <taxon>Dictyobacteraceae</taxon>
        <taxon>Dictyobacter</taxon>
    </lineage>
</organism>
<keyword evidence="1" id="KW-0805">Transcription regulation</keyword>
<dbReference type="SUPFAM" id="SSF46689">
    <property type="entry name" value="Homeodomain-like"/>
    <property type="match status" value="1"/>
</dbReference>
<evidence type="ECO:0000313" key="7">
    <source>
        <dbReference type="Proteomes" id="UP000287171"/>
    </source>
</evidence>
<dbReference type="OrthoDB" id="2373640at2"/>
<dbReference type="RefSeq" id="WP_126629512.1">
    <property type="nucleotide sequence ID" value="NZ_BIFT01000002.1"/>
</dbReference>
<evidence type="ECO:0000256" key="3">
    <source>
        <dbReference type="ARBA" id="ARBA00023163"/>
    </source>
</evidence>
<dbReference type="AlphaFoldDB" id="A0A402BCS6"/>
<evidence type="ECO:0000256" key="1">
    <source>
        <dbReference type="ARBA" id="ARBA00023015"/>
    </source>
</evidence>
<evidence type="ECO:0000256" key="4">
    <source>
        <dbReference type="PROSITE-ProRule" id="PRU00335"/>
    </source>
</evidence>
<proteinExistence type="predicted"/>
<dbReference type="SUPFAM" id="SSF48498">
    <property type="entry name" value="Tetracyclin repressor-like, C-terminal domain"/>
    <property type="match status" value="1"/>
</dbReference>
<feature type="DNA-binding region" description="H-T-H motif" evidence="4">
    <location>
        <begin position="35"/>
        <end position="54"/>
    </location>
</feature>
<keyword evidence="7" id="KW-1185">Reference proteome</keyword>
<dbReference type="PROSITE" id="PS50977">
    <property type="entry name" value="HTH_TETR_2"/>
    <property type="match status" value="1"/>
</dbReference>
<dbReference type="PANTHER" id="PTHR47506">
    <property type="entry name" value="TRANSCRIPTIONAL REGULATORY PROTEIN"/>
    <property type="match status" value="1"/>
</dbReference>
<dbReference type="Pfam" id="PF00440">
    <property type="entry name" value="TetR_N"/>
    <property type="match status" value="1"/>
</dbReference>
<keyword evidence="3" id="KW-0804">Transcription</keyword>
<dbReference type="Proteomes" id="UP000287171">
    <property type="component" value="Unassembled WGS sequence"/>
</dbReference>
<dbReference type="PANTHER" id="PTHR47506:SF1">
    <property type="entry name" value="HTH-TYPE TRANSCRIPTIONAL REGULATOR YJDC"/>
    <property type="match status" value="1"/>
</dbReference>
<sequence length="211" mass="23526">MPRTTEANQQIREAQRAKILESARRVFARKGMEATITDIAAEAQISLGLAYRYFADKEAIFSELIKQTIPDDSAAFQKLVEMPGTPGERLATLISSIVGARGQREPLEAHQLINHALDADVMPEEIRELLSKRYQMLLATMRQLIVEGQAEGSVALGDPDQLVAVMSACLDGLTRWALRDPEQFRTYVPDAQIVLRLFQPSTEEKKASEQS</sequence>
<dbReference type="Gene3D" id="1.10.357.10">
    <property type="entry name" value="Tetracycline Repressor, domain 2"/>
    <property type="match status" value="1"/>
</dbReference>
<dbReference type="InterPro" id="IPR036271">
    <property type="entry name" value="Tet_transcr_reg_TetR-rel_C_sf"/>
</dbReference>
<protein>
    <recommendedName>
        <fullName evidence="5">HTH tetR-type domain-containing protein</fullName>
    </recommendedName>
</protein>
<dbReference type="InterPro" id="IPR009057">
    <property type="entry name" value="Homeodomain-like_sf"/>
</dbReference>
<name>A0A402BCS6_9CHLR</name>
<dbReference type="EMBL" id="BIFT01000002">
    <property type="protein sequence ID" value="GCE29198.1"/>
    <property type="molecule type" value="Genomic_DNA"/>
</dbReference>
<evidence type="ECO:0000256" key="2">
    <source>
        <dbReference type="ARBA" id="ARBA00023125"/>
    </source>
</evidence>
<accession>A0A402BCS6</accession>
<dbReference type="PRINTS" id="PR00455">
    <property type="entry name" value="HTHTETR"/>
</dbReference>
<dbReference type="InterPro" id="IPR023772">
    <property type="entry name" value="DNA-bd_HTH_TetR-type_CS"/>
</dbReference>
<evidence type="ECO:0000313" key="6">
    <source>
        <dbReference type="EMBL" id="GCE29198.1"/>
    </source>
</evidence>
<gene>
    <name evidence="6" type="ORF">KDA_46820</name>
</gene>
<dbReference type="GO" id="GO:0003677">
    <property type="term" value="F:DNA binding"/>
    <property type="evidence" value="ECO:0007669"/>
    <property type="project" value="UniProtKB-UniRule"/>
</dbReference>